<gene>
    <name evidence="8" type="ORF">ACFSR5_18575</name>
</gene>
<evidence type="ECO:0000256" key="5">
    <source>
        <dbReference type="SAM" id="MobiDB-lite"/>
    </source>
</evidence>
<dbReference type="InterPro" id="IPR036737">
    <property type="entry name" value="OmpA-like_sf"/>
</dbReference>
<dbReference type="RefSeq" id="WP_380905974.1">
    <property type="nucleotide sequence ID" value="NZ_JBHUEG010000019.1"/>
</dbReference>
<dbReference type="PANTHER" id="PTHR30329">
    <property type="entry name" value="STATOR ELEMENT OF FLAGELLAR MOTOR COMPLEX"/>
    <property type="match status" value="1"/>
</dbReference>
<evidence type="ECO:0000313" key="9">
    <source>
        <dbReference type="Proteomes" id="UP001597545"/>
    </source>
</evidence>
<feature type="chain" id="PRO_5045498072" evidence="6">
    <location>
        <begin position="23"/>
        <end position="440"/>
    </location>
</feature>
<evidence type="ECO:0000256" key="2">
    <source>
        <dbReference type="ARBA" id="ARBA00023136"/>
    </source>
</evidence>
<evidence type="ECO:0000256" key="6">
    <source>
        <dbReference type="SAM" id="SignalP"/>
    </source>
</evidence>
<dbReference type="PANTHER" id="PTHR30329:SF21">
    <property type="entry name" value="LIPOPROTEIN YIAD-RELATED"/>
    <property type="match status" value="1"/>
</dbReference>
<name>A0ABW5KL12_9SPHI</name>
<evidence type="ECO:0000313" key="8">
    <source>
        <dbReference type="EMBL" id="MFD2549656.1"/>
    </source>
</evidence>
<feature type="domain" description="OmpA-like" evidence="7">
    <location>
        <begin position="327"/>
        <end position="440"/>
    </location>
</feature>
<dbReference type="CDD" id="cd07185">
    <property type="entry name" value="OmpA_C-like"/>
    <property type="match status" value="1"/>
</dbReference>
<evidence type="ECO:0000256" key="1">
    <source>
        <dbReference type="ARBA" id="ARBA00004442"/>
    </source>
</evidence>
<keyword evidence="3" id="KW-0998">Cell outer membrane</keyword>
<dbReference type="PROSITE" id="PS51123">
    <property type="entry name" value="OMPA_2"/>
    <property type="match status" value="1"/>
</dbReference>
<dbReference type="InterPro" id="IPR050330">
    <property type="entry name" value="Bact_OuterMem_StrucFunc"/>
</dbReference>
<dbReference type="SUPFAM" id="SSF103088">
    <property type="entry name" value="OmpA-like"/>
    <property type="match status" value="1"/>
</dbReference>
<feature type="signal peptide" evidence="6">
    <location>
        <begin position="1"/>
        <end position="22"/>
    </location>
</feature>
<evidence type="ECO:0000256" key="3">
    <source>
        <dbReference type="ARBA" id="ARBA00023237"/>
    </source>
</evidence>
<dbReference type="InterPro" id="IPR006665">
    <property type="entry name" value="OmpA-like"/>
</dbReference>
<dbReference type="Proteomes" id="UP001597545">
    <property type="component" value="Unassembled WGS sequence"/>
</dbReference>
<reference evidence="9" key="1">
    <citation type="journal article" date="2019" name="Int. J. Syst. Evol. Microbiol.">
        <title>The Global Catalogue of Microorganisms (GCM) 10K type strain sequencing project: providing services to taxonomists for standard genome sequencing and annotation.</title>
        <authorList>
            <consortium name="The Broad Institute Genomics Platform"/>
            <consortium name="The Broad Institute Genome Sequencing Center for Infectious Disease"/>
            <person name="Wu L."/>
            <person name="Ma J."/>
        </authorList>
    </citation>
    <scope>NUCLEOTIDE SEQUENCE [LARGE SCALE GENOMIC DNA]</scope>
    <source>
        <strain evidence="9">KCTC 42662</strain>
    </source>
</reference>
<comment type="caution">
    <text evidence="8">The sequence shown here is derived from an EMBL/GenBank/DDBJ whole genome shotgun (WGS) entry which is preliminary data.</text>
</comment>
<feature type="region of interest" description="Disordered" evidence="5">
    <location>
        <begin position="411"/>
        <end position="432"/>
    </location>
</feature>
<dbReference type="EMBL" id="JBHULR010000020">
    <property type="protein sequence ID" value="MFD2549656.1"/>
    <property type="molecule type" value="Genomic_DNA"/>
</dbReference>
<comment type="subcellular location">
    <subcellularLocation>
        <location evidence="1">Cell outer membrane</location>
    </subcellularLocation>
</comment>
<keyword evidence="9" id="KW-1185">Reference proteome</keyword>
<dbReference type="Pfam" id="PF00691">
    <property type="entry name" value="OmpA"/>
    <property type="match status" value="1"/>
</dbReference>
<proteinExistence type="predicted"/>
<evidence type="ECO:0000259" key="7">
    <source>
        <dbReference type="PROSITE" id="PS51123"/>
    </source>
</evidence>
<feature type="region of interest" description="Disordered" evidence="5">
    <location>
        <begin position="63"/>
        <end position="85"/>
    </location>
</feature>
<keyword evidence="6" id="KW-0732">Signal</keyword>
<accession>A0ABW5KL12</accession>
<feature type="compositionally biased region" description="Low complexity" evidence="5">
    <location>
        <begin position="66"/>
        <end position="78"/>
    </location>
</feature>
<organism evidence="8 9">
    <name type="scientific">Sphingobacterium suaedae</name>
    <dbReference type="NCBI Taxonomy" id="1686402"/>
    <lineage>
        <taxon>Bacteria</taxon>
        <taxon>Pseudomonadati</taxon>
        <taxon>Bacteroidota</taxon>
        <taxon>Sphingobacteriia</taxon>
        <taxon>Sphingobacteriales</taxon>
        <taxon>Sphingobacteriaceae</taxon>
        <taxon>Sphingobacterium</taxon>
    </lineage>
</organism>
<dbReference type="InterPro" id="IPR006664">
    <property type="entry name" value="OMP_bac"/>
</dbReference>
<evidence type="ECO:0000256" key="4">
    <source>
        <dbReference type="PROSITE-ProRule" id="PRU00473"/>
    </source>
</evidence>
<sequence>MKNTHIWTKAALVLAVSMVGLPAPSLCQSLFNKVKARAESAATSKILNETDKAVSKGIDKAIESASSPNNQSSTPQQQVPAKDTKLATSSTSPLLSFSKYDFIPGDSVIYSRDFATDVIGELPVGWNSNGSSVVVRVDKVPGHWLRLAQRSVVLSDNEQGLGQNFTVEFDLILDIDFKGWMPPSLQFGLIASGDKSPTANALLNEQRGDKSLYMEISPQSTSGTYTLESNEKYTRYFNSAAKTDPRVKNWYGRIAHVALHVQQERVRIWIDGEKLYDAPKGIAKNGEFNQIFFKVSSSPYADEQIGMYINHLKIAKGAASPRQRLLEGGSFSTTGIHFDSGSSRIKPESTGVIKSIADILKENTALGLLIVGHTDNTGDAEHNLLLSKQRSAAVKELLVAAYGIDRNRLTTDGKGESAPLASNNTPVGKAQNRRVDFMKQ</sequence>
<dbReference type="Gene3D" id="3.30.1330.60">
    <property type="entry name" value="OmpA-like domain"/>
    <property type="match status" value="1"/>
</dbReference>
<protein>
    <submittedName>
        <fullName evidence="8">OmpA family protein</fullName>
    </submittedName>
</protein>
<keyword evidence="2 4" id="KW-0472">Membrane</keyword>
<dbReference type="PRINTS" id="PR01023">
    <property type="entry name" value="NAFLGMOTY"/>
</dbReference>
<dbReference type="PRINTS" id="PR01021">
    <property type="entry name" value="OMPADOMAIN"/>
</dbReference>